<dbReference type="KEGG" id="tet:TTHERM_00530208"/>
<evidence type="ECO:0000256" key="2">
    <source>
        <dbReference type="ARBA" id="ARBA00010992"/>
    </source>
</evidence>
<feature type="transmembrane region" description="Helical" evidence="6">
    <location>
        <begin position="151"/>
        <end position="171"/>
    </location>
</feature>
<dbReference type="RefSeq" id="XP_001470661.1">
    <property type="nucleotide sequence ID" value="XM_001470611.1"/>
</dbReference>
<keyword evidence="9" id="KW-1185">Reference proteome</keyword>
<dbReference type="eggNOG" id="KOG0569">
    <property type="taxonomic scope" value="Eukaryota"/>
</dbReference>
<dbReference type="HOGENOM" id="CLU_001265_30_5_1"/>
<organism evidence="8 9">
    <name type="scientific">Tetrahymena thermophila (strain SB210)</name>
    <dbReference type="NCBI Taxonomy" id="312017"/>
    <lineage>
        <taxon>Eukaryota</taxon>
        <taxon>Sar</taxon>
        <taxon>Alveolata</taxon>
        <taxon>Ciliophora</taxon>
        <taxon>Intramacronucleata</taxon>
        <taxon>Oligohymenophorea</taxon>
        <taxon>Hymenostomatida</taxon>
        <taxon>Tetrahymenina</taxon>
        <taxon>Tetrahymenidae</taxon>
        <taxon>Tetrahymena</taxon>
    </lineage>
</organism>
<dbReference type="InParanoid" id="A4VF23"/>
<feature type="transmembrane region" description="Helical" evidence="6">
    <location>
        <begin position="428"/>
        <end position="449"/>
    </location>
</feature>
<feature type="transmembrane region" description="Helical" evidence="6">
    <location>
        <begin position="121"/>
        <end position="139"/>
    </location>
</feature>
<keyword evidence="8" id="KW-0813">Transport</keyword>
<keyword evidence="5 6" id="KW-0472">Membrane</keyword>
<comment type="similarity">
    <text evidence="2">Belongs to the major facilitator superfamily. Sugar transporter (TC 2.A.1.1) family.</text>
</comment>
<dbReference type="EMBL" id="GG662522">
    <property type="protein sequence ID" value="EDK31223.1"/>
    <property type="molecule type" value="Genomic_DNA"/>
</dbReference>
<comment type="subcellular location">
    <subcellularLocation>
        <location evidence="1">Membrane</location>
        <topology evidence="1">Multi-pass membrane protein</topology>
    </subcellularLocation>
</comment>
<reference evidence="9" key="1">
    <citation type="journal article" date="2006" name="PLoS Biol.">
        <title>Macronuclear genome sequence of the ciliate Tetrahymena thermophila, a model eukaryote.</title>
        <authorList>
            <person name="Eisen J.A."/>
            <person name="Coyne R.S."/>
            <person name="Wu M."/>
            <person name="Wu D."/>
            <person name="Thiagarajan M."/>
            <person name="Wortman J.R."/>
            <person name="Badger J.H."/>
            <person name="Ren Q."/>
            <person name="Amedeo P."/>
            <person name="Jones K.M."/>
            <person name="Tallon L.J."/>
            <person name="Delcher A.L."/>
            <person name="Salzberg S.L."/>
            <person name="Silva J.C."/>
            <person name="Haas B.J."/>
            <person name="Majoros W.H."/>
            <person name="Farzad M."/>
            <person name="Carlton J.M."/>
            <person name="Smith R.K. Jr."/>
            <person name="Garg J."/>
            <person name="Pearlman R.E."/>
            <person name="Karrer K.M."/>
            <person name="Sun L."/>
            <person name="Manning G."/>
            <person name="Elde N.C."/>
            <person name="Turkewitz A.P."/>
            <person name="Asai D.J."/>
            <person name="Wilkes D.E."/>
            <person name="Wang Y."/>
            <person name="Cai H."/>
            <person name="Collins K."/>
            <person name="Stewart B.A."/>
            <person name="Lee S.R."/>
            <person name="Wilamowska K."/>
            <person name="Weinberg Z."/>
            <person name="Ruzzo W.L."/>
            <person name="Wloga D."/>
            <person name="Gaertig J."/>
            <person name="Frankel J."/>
            <person name="Tsao C.-C."/>
            <person name="Gorovsky M.A."/>
            <person name="Keeling P.J."/>
            <person name="Waller R.F."/>
            <person name="Patron N.J."/>
            <person name="Cherry J.M."/>
            <person name="Stover N.A."/>
            <person name="Krieger C.J."/>
            <person name="del Toro C."/>
            <person name="Ryder H.F."/>
            <person name="Williamson S.C."/>
            <person name="Barbeau R.A."/>
            <person name="Hamilton E.P."/>
            <person name="Orias E."/>
        </authorList>
    </citation>
    <scope>NUCLEOTIDE SEQUENCE [LARGE SCALE GENOMIC DNA]</scope>
    <source>
        <strain evidence="9">SB210</strain>
    </source>
</reference>
<feature type="transmembrane region" description="Helical" evidence="6">
    <location>
        <begin position="17"/>
        <end position="39"/>
    </location>
</feature>
<feature type="transmembrane region" description="Helical" evidence="6">
    <location>
        <begin position="59"/>
        <end position="80"/>
    </location>
</feature>
<dbReference type="InterPro" id="IPR050360">
    <property type="entry name" value="MFS_Sugar_Transporters"/>
</dbReference>
<protein>
    <submittedName>
        <fullName evidence="8">MFS sugar transporter</fullName>
    </submittedName>
</protein>
<dbReference type="Proteomes" id="UP000009168">
    <property type="component" value="Unassembled WGS sequence"/>
</dbReference>
<keyword evidence="4 6" id="KW-1133">Transmembrane helix</keyword>
<feature type="transmembrane region" description="Helical" evidence="6">
    <location>
        <begin position="303"/>
        <end position="325"/>
    </location>
</feature>
<dbReference type="InterPro" id="IPR020846">
    <property type="entry name" value="MFS_dom"/>
</dbReference>
<dbReference type="GO" id="GO:0005351">
    <property type="term" value="F:carbohydrate:proton symporter activity"/>
    <property type="evidence" value="ECO:0007669"/>
    <property type="project" value="TreeGrafter"/>
</dbReference>
<dbReference type="PROSITE" id="PS00217">
    <property type="entry name" value="SUGAR_TRANSPORT_2"/>
    <property type="match status" value="1"/>
</dbReference>
<evidence type="ECO:0000313" key="9">
    <source>
        <dbReference type="Proteomes" id="UP000009168"/>
    </source>
</evidence>
<dbReference type="InterPro" id="IPR036259">
    <property type="entry name" value="MFS_trans_sf"/>
</dbReference>
<feature type="transmembrane region" description="Helical" evidence="6">
    <location>
        <begin position="367"/>
        <end position="383"/>
    </location>
</feature>
<dbReference type="GO" id="GO:0016020">
    <property type="term" value="C:membrane"/>
    <property type="evidence" value="ECO:0007669"/>
    <property type="project" value="UniProtKB-SubCell"/>
</dbReference>
<dbReference type="AlphaFoldDB" id="A4VF23"/>
<evidence type="ECO:0000313" key="8">
    <source>
        <dbReference type="EMBL" id="EDK31223.1"/>
    </source>
</evidence>
<dbReference type="PANTHER" id="PTHR48022:SF2">
    <property type="entry name" value="PLASTIDIC GLUCOSE TRANSPORTER 4"/>
    <property type="match status" value="1"/>
</dbReference>
<proteinExistence type="inferred from homology"/>
<feature type="transmembrane region" description="Helical" evidence="6">
    <location>
        <begin position="183"/>
        <end position="204"/>
    </location>
</feature>
<dbReference type="InterPro" id="IPR005829">
    <property type="entry name" value="Sugar_transporter_CS"/>
</dbReference>
<sequence>MDTEENQEENTYKSSAYIYYLVAATCLGSLFSGYQIGVFNQSYNAVLDIMDIQDEDDRVNFEGLITSLIPLGGVIGAYFSHHILKIYSRKDGLILSDIISIVGCSLQICIFSKYLFILGRFISGLSSGINSSLVSLFIMEVAPIQMRQQVSTFPVFGLNLGTLIAYSTGFALQSNIYSEKQIIYIYGFPIIFCIIRLILLKFFLVVDSPYFFFENGELIEAKRLLGIIYKDEYIDQIYHDYHQVFIEKQKNQETFLSVFNYQNKKRIIIAILMMYFLHFVGVSPIMFYSTKLFNRFTNMNRTLSIYLTVISGVFPIVCSFISGFLSTLYGRKSLLFWGMNGQIFITFTFVLLSYVDINDSYDQTPSWLQGLLIINIIASRSYIASTYAPNSLAYVSDICGDKGISIAFMSYWFFQGVVGFLFPQSLFYIGYPLTFLIFCANSVLGSVFVNRYVKETQGLTRIEIMLLYNPEYEQQINQKLKEMYSLKQSLIYINNIDARQSMMQSVRMEQEMTNIAAFN</sequence>
<evidence type="ECO:0000259" key="7">
    <source>
        <dbReference type="PROSITE" id="PS50850"/>
    </source>
</evidence>
<evidence type="ECO:0000256" key="5">
    <source>
        <dbReference type="ARBA" id="ARBA00023136"/>
    </source>
</evidence>
<keyword evidence="8" id="KW-0762">Sugar transport</keyword>
<name>A4VF23_TETTS</name>
<gene>
    <name evidence="8" type="ORF">TTHERM_00530208</name>
</gene>
<dbReference type="InterPro" id="IPR005828">
    <property type="entry name" value="MFS_sugar_transport-like"/>
</dbReference>
<dbReference type="OMA" id="MFQAKFD"/>
<feature type="transmembrane region" description="Helical" evidence="6">
    <location>
        <begin position="92"/>
        <end position="115"/>
    </location>
</feature>
<evidence type="ECO:0000256" key="3">
    <source>
        <dbReference type="ARBA" id="ARBA00022692"/>
    </source>
</evidence>
<evidence type="ECO:0000256" key="6">
    <source>
        <dbReference type="SAM" id="Phobius"/>
    </source>
</evidence>
<dbReference type="Gene3D" id="1.20.1250.20">
    <property type="entry name" value="MFS general substrate transporter like domains"/>
    <property type="match status" value="1"/>
</dbReference>
<dbReference type="STRING" id="312017.A4VF23"/>
<feature type="transmembrane region" description="Helical" evidence="6">
    <location>
        <begin position="404"/>
        <end position="422"/>
    </location>
</feature>
<dbReference type="Pfam" id="PF00083">
    <property type="entry name" value="Sugar_tr"/>
    <property type="match status" value="1"/>
</dbReference>
<evidence type="ECO:0000256" key="1">
    <source>
        <dbReference type="ARBA" id="ARBA00004141"/>
    </source>
</evidence>
<dbReference type="SUPFAM" id="SSF103473">
    <property type="entry name" value="MFS general substrate transporter"/>
    <property type="match status" value="1"/>
</dbReference>
<feature type="transmembrane region" description="Helical" evidence="6">
    <location>
        <begin position="334"/>
        <end position="355"/>
    </location>
</feature>
<dbReference type="OrthoDB" id="6612291at2759"/>
<dbReference type="PANTHER" id="PTHR48022">
    <property type="entry name" value="PLASTIDIC GLUCOSE TRANSPORTER 4"/>
    <property type="match status" value="1"/>
</dbReference>
<dbReference type="GeneID" id="7832130"/>
<keyword evidence="3 6" id="KW-0812">Transmembrane</keyword>
<dbReference type="PROSITE" id="PS50850">
    <property type="entry name" value="MFS"/>
    <property type="match status" value="1"/>
</dbReference>
<accession>A4VF23</accession>
<evidence type="ECO:0000256" key="4">
    <source>
        <dbReference type="ARBA" id="ARBA00022989"/>
    </source>
</evidence>
<feature type="transmembrane region" description="Helical" evidence="6">
    <location>
        <begin position="267"/>
        <end position="288"/>
    </location>
</feature>
<feature type="domain" description="Major facilitator superfamily (MFS) profile" evidence="7">
    <location>
        <begin position="21"/>
        <end position="457"/>
    </location>
</feature>